<feature type="domain" description="YDG" evidence="14">
    <location>
        <begin position="211"/>
        <end position="365"/>
    </location>
</feature>
<keyword evidence="8" id="KW-0137">Centromere</keyword>
<organism evidence="15">
    <name type="scientific">Populus davidiana</name>
    <dbReference type="NCBI Taxonomy" id="266767"/>
    <lineage>
        <taxon>Eukaryota</taxon>
        <taxon>Viridiplantae</taxon>
        <taxon>Streptophyta</taxon>
        <taxon>Embryophyta</taxon>
        <taxon>Tracheophyta</taxon>
        <taxon>Spermatophyta</taxon>
        <taxon>Magnoliopsida</taxon>
        <taxon>eudicotyledons</taxon>
        <taxon>Gunneridae</taxon>
        <taxon>Pentapetalae</taxon>
        <taxon>rosids</taxon>
        <taxon>fabids</taxon>
        <taxon>Malpighiales</taxon>
        <taxon>Salicaceae</taxon>
        <taxon>Saliceae</taxon>
        <taxon>Populus</taxon>
    </lineage>
</organism>
<dbReference type="PROSITE" id="PS51575">
    <property type="entry name" value="SAM_MT43_SUVAR39_2"/>
    <property type="match status" value="1"/>
</dbReference>
<reference evidence="15" key="1">
    <citation type="submission" date="2020-03" db="EMBL/GenBank/DDBJ databases">
        <authorList>
            <person name="Zhang R."/>
        </authorList>
    </citation>
    <scope>NUCLEOTIDE SEQUENCE</scope>
</reference>
<keyword evidence="6" id="KW-0156">Chromatin regulator</keyword>
<dbReference type="PANTHER" id="PTHR45660">
    <property type="entry name" value="HISTONE-LYSINE N-METHYLTRANSFERASE SETMAR"/>
    <property type="match status" value="1"/>
</dbReference>
<proteinExistence type="predicted"/>
<evidence type="ECO:0000256" key="9">
    <source>
        <dbReference type="PROSITE-ProRule" id="PRU00358"/>
    </source>
</evidence>
<dbReference type="EMBL" id="GILB01000631">
    <property type="protein sequence ID" value="NUU80964.1"/>
    <property type="molecule type" value="Transcribed_RNA"/>
</dbReference>
<dbReference type="AlphaFoldDB" id="A0A6M2E773"/>
<dbReference type="InterPro" id="IPR036987">
    <property type="entry name" value="SRA-YDG_sf"/>
</dbReference>
<accession>A0A6M2E773</accession>
<dbReference type="GO" id="GO:0000775">
    <property type="term" value="C:chromosome, centromeric region"/>
    <property type="evidence" value="ECO:0007669"/>
    <property type="project" value="UniProtKB-SubCell"/>
</dbReference>
<dbReference type="SMART" id="SM00466">
    <property type="entry name" value="SRA"/>
    <property type="match status" value="1"/>
</dbReference>
<dbReference type="InterPro" id="IPR025794">
    <property type="entry name" value="H3-K9-MeTrfase_plant"/>
</dbReference>
<evidence type="ECO:0000313" key="15">
    <source>
        <dbReference type="EMBL" id="NUU80964.1"/>
    </source>
</evidence>
<dbReference type="SUPFAM" id="SSF88697">
    <property type="entry name" value="PUA domain-like"/>
    <property type="match status" value="1"/>
</dbReference>
<dbReference type="Pfam" id="PF05033">
    <property type="entry name" value="Pre-SET"/>
    <property type="match status" value="1"/>
</dbReference>
<feature type="domain" description="Pre-SET" evidence="12">
    <location>
        <begin position="443"/>
        <end position="505"/>
    </location>
</feature>
<dbReference type="InterPro" id="IPR003616">
    <property type="entry name" value="Post-SET_dom"/>
</dbReference>
<dbReference type="SMART" id="SM00468">
    <property type="entry name" value="PreSET"/>
    <property type="match status" value="1"/>
</dbReference>
<evidence type="ECO:0000259" key="11">
    <source>
        <dbReference type="PROSITE" id="PS50280"/>
    </source>
</evidence>
<evidence type="ECO:0000256" key="3">
    <source>
        <dbReference type="ARBA" id="ARBA00022603"/>
    </source>
</evidence>
<evidence type="ECO:0000259" key="14">
    <source>
        <dbReference type="PROSITE" id="PS51015"/>
    </source>
</evidence>
<keyword evidence="7 9" id="KW-0539">Nucleus</keyword>
<dbReference type="PROSITE" id="PS50867">
    <property type="entry name" value="PRE_SET"/>
    <property type="match status" value="1"/>
</dbReference>
<feature type="region of interest" description="Disordered" evidence="10">
    <location>
        <begin position="1"/>
        <end position="84"/>
    </location>
</feature>
<feature type="compositionally biased region" description="Basic and acidic residues" evidence="10">
    <location>
        <begin position="19"/>
        <end position="48"/>
    </location>
</feature>
<feature type="domain" description="SET" evidence="11">
    <location>
        <begin position="508"/>
        <end position="657"/>
    </location>
</feature>
<dbReference type="InterPro" id="IPR007728">
    <property type="entry name" value="Pre-SET_dom"/>
</dbReference>
<evidence type="ECO:0000259" key="12">
    <source>
        <dbReference type="PROSITE" id="PS50867"/>
    </source>
</evidence>
<sequence>MVEQCVSNGPGRKTVAKNGKKESKKTETQRRTSDRIKSRQREEKEQLVKKRVQILDGQEDKGNPRKRPNVNATEEEEEKEKEKEVAMAERMVNQVLGSTEVQKEATLDDAGGVVPEKSATVKVKDTLRLFNKFYLQLVQEEELRCAKAKVDNKVSQGSKKLLKGSKKSADKSKKEKPSEDGDKKKAKRPDLKAITKMFEANATMYPEKRIGDLPGISVGHRFYSRAEMVAVGFHSHWLNGIDYMGQSYRKGVYHNYTFPLAVAIVISGMYEDDLDNAEDVIYTGQGGHDLTGNKRQIRDQKLERGNLALKNCVEQCVPVRVVRGHECASSYCGRVYTYDGLYKVVQYWAEKGLSGFTVFKYRLRRLEGQPILTTNQVQFSYGRVPQSVAEIRGLVCEDISGGQEDVPIPATNLVDDPPVAPSGYTYCKSLQIAKNVKLPANVGGCNCQGTCVDPRTCACAKLNGSDFPYVQINGGRLIEARAVVFECGPSCGCGPGCVNRTSQRGIKHRLEVFRTPKKGWAVRSWEFIPSGAPVCEYIGALVRTEDTDHVCENNYIFDIDCLQTMRGLGGRERRLGDVSVSTINSFDGDDQKSESVPEFCIDAGSTGNIARFINHSCEPNLFVQCVLSSHHDVKLARVMLFAADNIPPMQELTYDYGYALDSVSGPSGKIKQMPCYCGAVDCRKRLF</sequence>
<keyword evidence="3" id="KW-0489">Methyltransferase</keyword>
<dbReference type="PANTHER" id="PTHR45660:SF94">
    <property type="entry name" value="HISTONE-LYSINE N-METHYLTRANSFERASE, H3 LYSINE-9 SPECIFIC SUVH4"/>
    <property type="match status" value="1"/>
</dbReference>
<dbReference type="SMART" id="SM00508">
    <property type="entry name" value="PostSET"/>
    <property type="match status" value="1"/>
</dbReference>
<dbReference type="Gene3D" id="2.170.270.10">
    <property type="entry name" value="SET domain"/>
    <property type="match status" value="1"/>
</dbReference>
<evidence type="ECO:0000256" key="4">
    <source>
        <dbReference type="ARBA" id="ARBA00022679"/>
    </source>
</evidence>
<keyword evidence="4" id="KW-0808">Transferase</keyword>
<dbReference type="GO" id="GO:0005634">
    <property type="term" value="C:nucleus"/>
    <property type="evidence" value="ECO:0007669"/>
    <property type="project" value="UniProtKB-SubCell"/>
</dbReference>
<feature type="region of interest" description="Disordered" evidence="10">
    <location>
        <begin position="156"/>
        <end position="187"/>
    </location>
</feature>
<evidence type="ECO:0000256" key="6">
    <source>
        <dbReference type="ARBA" id="ARBA00022853"/>
    </source>
</evidence>
<dbReference type="SMART" id="SM00317">
    <property type="entry name" value="SET"/>
    <property type="match status" value="1"/>
</dbReference>
<dbReference type="SUPFAM" id="SSF82199">
    <property type="entry name" value="SET domain"/>
    <property type="match status" value="1"/>
</dbReference>
<evidence type="ECO:0000259" key="13">
    <source>
        <dbReference type="PROSITE" id="PS50868"/>
    </source>
</evidence>
<dbReference type="GO" id="GO:0008270">
    <property type="term" value="F:zinc ion binding"/>
    <property type="evidence" value="ECO:0007669"/>
    <property type="project" value="InterPro"/>
</dbReference>
<dbReference type="InterPro" id="IPR046341">
    <property type="entry name" value="SET_dom_sf"/>
</dbReference>
<evidence type="ECO:0000256" key="2">
    <source>
        <dbReference type="ARBA" id="ARBA00022454"/>
    </source>
</evidence>
<dbReference type="InterPro" id="IPR051357">
    <property type="entry name" value="H3K9_HMTase_SUVAR3-9"/>
</dbReference>
<dbReference type="InterPro" id="IPR003105">
    <property type="entry name" value="SRA_YDG"/>
</dbReference>
<dbReference type="PROSITE" id="PS50280">
    <property type="entry name" value="SET"/>
    <property type="match status" value="1"/>
</dbReference>
<evidence type="ECO:0000256" key="10">
    <source>
        <dbReference type="SAM" id="MobiDB-lite"/>
    </source>
</evidence>
<dbReference type="GO" id="GO:0032259">
    <property type="term" value="P:methylation"/>
    <property type="evidence" value="ECO:0007669"/>
    <property type="project" value="UniProtKB-KW"/>
</dbReference>
<name>A0A6M2E773_9ROSI</name>
<protein>
    <recommendedName>
        <fullName evidence="16">Histone-lysine N-methyltransferase</fullName>
    </recommendedName>
</protein>
<dbReference type="Gene3D" id="2.30.280.10">
    <property type="entry name" value="SRA-YDG"/>
    <property type="match status" value="1"/>
</dbReference>
<feature type="compositionally biased region" description="Basic and acidic residues" evidence="10">
    <location>
        <begin position="167"/>
        <end position="187"/>
    </location>
</feature>
<dbReference type="PROSITE" id="PS51015">
    <property type="entry name" value="YDG"/>
    <property type="match status" value="1"/>
</dbReference>
<keyword evidence="2" id="KW-0158">Chromosome</keyword>
<comment type="subcellular location">
    <subcellularLocation>
        <location evidence="1">Chromosome</location>
        <location evidence="1">Centromere</location>
    </subcellularLocation>
    <subcellularLocation>
        <location evidence="9">Nucleus</location>
    </subcellularLocation>
</comment>
<dbReference type="GO" id="GO:0042054">
    <property type="term" value="F:histone methyltransferase activity"/>
    <property type="evidence" value="ECO:0007669"/>
    <property type="project" value="InterPro"/>
</dbReference>
<evidence type="ECO:0000256" key="1">
    <source>
        <dbReference type="ARBA" id="ARBA00004584"/>
    </source>
</evidence>
<evidence type="ECO:0000256" key="7">
    <source>
        <dbReference type="ARBA" id="ARBA00023242"/>
    </source>
</evidence>
<dbReference type="Pfam" id="PF02182">
    <property type="entry name" value="SAD_SRA"/>
    <property type="match status" value="1"/>
</dbReference>
<evidence type="ECO:0000256" key="8">
    <source>
        <dbReference type="ARBA" id="ARBA00023328"/>
    </source>
</evidence>
<dbReference type="InterPro" id="IPR015947">
    <property type="entry name" value="PUA-like_sf"/>
</dbReference>
<feature type="domain" description="Post-SET" evidence="13">
    <location>
        <begin position="671"/>
        <end position="687"/>
    </location>
</feature>
<keyword evidence="5" id="KW-0949">S-adenosyl-L-methionine</keyword>
<dbReference type="GO" id="GO:0003690">
    <property type="term" value="F:double-stranded DNA binding"/>
    <property type="evidence" value="ECO:0007669"/>
    <property type="project" value="TreeGrafter"/>
</dbReference>
<dbReference type="Pfam" id="PF00856">
    <property type="entry name" value="SET"/>
    <property type="match status" value="1"/>
</dbReference>
<evidence type="ECO:0008006" key="16">
    <source>
        <dbReference type="Google" id="ProtNLM"/>
    </source>
</evidence>
<dbReference type="PROSITE" id="PS50868">
    <property type="entry name" value="POST_SET"/>
    <property type="match status" value="1"/>
</dbReference>
<dbReference type="InterPro" id="IPR001214">
    <property type="entry name" value="SET_dom"/>
</dbReference>
<evidence type="ECO:0000256" key="5">
    <source>
        <dbReference type="ARBA" id="ARBA00022691"/>
    </source>
</evidence>